<dbReference type="AlphaFoldDB" id="A0A2Z2KIF3"/>
<name>A0A2Z2KIF3_9BACL</name>
<dbReference type="EMBL" id="CP021780">
    <property type="protein sequence ID" value="ASA25687.1"/>
    <property type="molecule type" value="Genomic_DNA"/>
</dbReference>
<feature type="domain" description="DUF4367" evidence="2">
    <location>
        <begin position="137"/>
        <end position="247"/>
    </location>
</feature>
<keyword evidence="4" id="KW-1185">Reference proteome</keyword>
<proteinExistence type="predicted"/>
<organism evidence="3 4">
    <name type="scientific">Paenibacillus donghaensis</name>
    <dbReference type="NCBI Taxonomy" id="414771"/>
    <lineage>
        <taxon>Bacteria</taxon>
        <taxon>Bacillati</taxon>
        <taxon>Bacillota</taxon>
        <taxon>Bacilli</taxon>
        <taxon>Bacillales</taxon>
        <taxon>Paenibacillaceae</taxon>
        <taxon>Paenibacillus</taxon>
    </lineage>
</organism>
<evidence type="ECO:0000259" key="2">
    <source>
        <dbReference type="Pfam" id="PF14285"/>
    </source>
</evidence>
<dbReference type="Pfam" id="PF14285">
    <property type="entry name" value="DUF4367"/>
    <property type="match status" value="1"/>
</dbReference>
<dbReference type="InterPro" id="IPR025377">
    <property type="entry name" value="DUF4367"/>
</dbReference>
<sequence length="248" mass="27778">MRCSVLQSADTIAAKQRSREAGRLFKSLLVTVASVVLVGVLFTQSSFASGMLDKILKTLSLEHISVSQYETLPEVANGTILYDESGRELGKEVAKIQLDDRATVSIGVSERAGENEMRKLTDPDRLNDDMNFEVGMPEYLPEGYVFDHAEQYIDEHGVLSPKYIDLYFMNNEGKQIYIQEWFADEETAYSMSTEGAIESTKVNGAVAIIMNDHVIKWESEGVLYSVVTKDMDKLIDRSELIRIAESVN</sequence>
<feature type="transmembrane region" description="Helical" evidence="1">
    <location>
        <begin position="24"/>
        <end position="42"/>
    </location>
</feature>
<protein>
    <recommendedName>
        <fullName evidence="2">DUF4367 domain-containing protein</fullName>
    </recommendedName>
</protein>
<evidence type="ECO:0000313" key="4">
    <source>
        <dbReference type="Proteomes" id="UP000249890"/>
    </source>
</evidence>
<accession>A0A2Z2KIF3</accession>
<keyword evidence="1" id="KW-1133">Transmembrane helix</keyword>
<keyword evidence="1" id="KW-0472">Membrane</keyword>
<keyword evidence="1" id="KW-0812">Transmembrane</keyword>
<evidence type="ECO:0000313" key="3">
    <source>
        <dbReference type="EMBL" id="ASA25687.1"/>
    </source>
</evidence>
<dbReference type="RefSeq" id="WP_087919649.1">
    <property type="nucleotide sequence ID" value="NZ_CP021780.1"/>
</dbReference>
<dbReference type="OrthoDB" id="2544256at2"/>
<gene>
    <name evidence="3" type="ORF">B9T62_36135</name>
</gene>
<evidence type="ECO:0000256" key="1">
    <source>
        <dbReference type="SAM" id="Phobius"/>
    </source>
</evidence>
<dbReference type="Proteomes" id="UP000249890">
    <property type="component" value="Chromosome"/>
</dbReference>
<reference evidence="3 4" key="1">
    <citation type="submission" date="2017-06" db="EMBL/GenBank/DDBJ databases">
        <title>Complete genome sequence of Paenibacillus donghaensis KCTC 13049T isolated from East Sea sediment, South Korea.</title>
        <authorList>
            <person name="Jung B.K."/>
            <person name="Hong S.-J."/>
            <person name="Shin J.-H."/>
        </authorList>
    </citation>
    <scope>NUCLEOTIDE SEQUENCE [LARGE SCALE GENOMIC DNA]</scope>
    <source>
        <strain evidence="3 4">KCTC 13049</strain>
    </source>
</reference>
<dbReference type="KEGG" id="pdh:B9T62_36135"/>